<dbReference type="SUPFAM" id="SSF158472">
    <property type="entry name" value="HAMP domain-like"/>
    <property type="match status" value="1"/>
</dbReference>
<dbReference type="CDD" id="cd01948">
    <property type="entry name" value="EAL"/>
    <property type="match status" value="1"/>
</dbReference>
<evidence type="ECO:0000313" key="5">
    <source>
        <dbReference type="Proteomes" id="UP000235116"/>
    </source>
</evidence>
<dbReference type="GO" id="GO:0016020">
    <property type="term" value="C:membrane"/>
    <property type="evidence" value="ECO:0007669"/>
    <property type="project" value="InterPro"/>
</dbReference>
<dbReference type="InterPro" id="IPR043128">
    <property type="entry name" value="Rev_trsase/Diguanyl_cyclase"/>
</dbReference>
<evidence type="ECO:0000313" key="4">
    <source>
        <dbReference type="EMBL" id="AUM12753.1"/>
    </source>
</evidence>
<dbReference type="AlphaFoldDB" id="A0A2K9LKH3"/>
<feature type="domain" description="GGDEF" evidence="3">
    <location>
        <begin position="534"/>
        <end position="667"/>
    </location>
</feature>
<dbReference type="NCBIfam" id="TIGR00254">
    <property type="entry name" value="GGDEF"/>
    <property type="match status" value="1"/>
</dbReference>
<reference evidence="5" key="1">
    <citation type="submission" date="2017-08" db="EMBL/GenBank/DDBJ databases">
        <title>Direct submision.</title>
        <authorList>
            <person name="Kim S.-J."/>
            <person name="Rhee S.-K."/>
        </authorList>
    </citation>
    <scope>NUCLEOTIDE SEQUENCE [LARGE SCALE GENOMIC DNA]</scope>
    <source>
        <strain evidence="5">GI5</strain>
    </source>
</reference>
<dbReference type="SMART" id="SM00052">
    <property type="entry name" value="EAL"/>
    <property type="match status" value="1"/>
</dbReference>
<dbReference type="InterPro" id="IPR052155">
    <property type="entry name" value="Biofilm_reg_signaling"/>
</dbReference>
<dbReference type="InterPro" id="IPR001633">
    <property type="entry name" value="EAL_dom"/>
</dbReference>
<evidence type="ECO:0000259" key="3">
    <source>
        <dbReference type="PROSITE" id="PS50887"/>
    </source>
</evidence>
<dbReference type="GO" id="GO:0007165">
    <property type="term" value="P:signal transduction"/>
    <property type="evidence" value="ECO:0007669"/>
    <property type="project" value="InterPro"/>
</dbReference>
<dbReference type="PANTHER" id="PTHR44757:SF2">
    <property type="entry name" value="BIOFILM ARCHITECTURE MAINTENANCE PROTEIN MBAA"/>
    <property type="match status" value="1"/>
</dbReference>
<dbReference type="InterPro" id="IPR035919">
    <property type="entry name" value="EAL_sf"/>
</dbReference>
<dbReference type="RefSeq" id="WP_101894136.1">
    <property type="nucleotide sequence ID" value="NZ_CP022684.1"/>
</dbReference>
<dbReference type="SUPFAM" id="SSF55781">
    <property type="entry name" value="GAF domain-like"/>
    <property type="match status" value="1"/>
</dbReference>
<dbReference type="Proteomes" id="UP000235116">
    <property type="component" value="Chromosome"/>
</dbReference>
<dbReference type="SMART" id="SM00267">
    <property type="entry name" value="GGDEF"/>
    <property type="match status" value="1"/>
</dbReference>
<dbReference type="Gene3D" id="3.20.20.450">
    <property type="entry name" value="EAL domain"/>
    <property type="match status" value="1"/>
</dbReference>
<organism evidence="4 5">
    <name type="scientific">Ketobacter alkanivorans</name>
    <dbReference type="NCBI Taxonomy" id="1917421"/>
    <lineage>
        <taxon>Bacteria</taxon>
        <taxon>Pseudomonadati</taxon>
        <taxon>Pseudomonadota</taxon>
        <taxon>Gammaproteobacteria</taxon>
        <taxon>Pseudomonadales</taxon>
        <taxon>Ketobacteraceae</taxon>
        <taxon>Ketobacter</taxon>
    </lineage>
</organism>
<dbReference type="OrthoDB" id="9804951at2"/>
<dbReference type="SUPFAM" id="SSF55073">
    <property type="entry name" value="Nucleotide cyclase"/>
    <property type="match status" value="1"/>
</dbReference>
<dbReference type="PANTHER" id="PTHR44757">
    <property type="entry name" value="DIGUANYLATE CYCLASE DGCP"/>
    <property type="match status" value="1"/>
</dbReference>
<dbReference type="KEGG" id="kak:Kalk_10125"/>
<dbReference type="Gene3D" id="6.10.340.10">
    <property type="match status" value="1"/>
</dbReference>
<gene>
    <name evidence="4" type="ORF">Kalk_10125</name>
</gene>
<dbReference type="Pfam" id="PF00672">
    <property type="entry name" value="HAMP"/>
    <property type="match status" value="1"/>
</dbReference>
<name>A0A2K9LKH3_9GAMM</name>
<dbReference type="EMBL" id="CP022684">
    <property type="protein sequence ID" value="AUM12753.1"/>
    <property type="molecule type" value="Genomic_DNA"/>
</dbReference>
<dbReference type="InterPro" id="IPR003660">
    <property type="entry name" value="HAMP_dom"/>
</dbReference>
<proteinExistence type="predicted"/>
<dbReference type="SMART" id="SM00304">
    <property type="entry name" value="HAMP"/>
    <property type="match status" value="1"/>
</dbReference>
<feature type="domain" description="EAL" evidence="1">
    <location>
        <begin position="676"/>
        <end position="929"/>
    </location>
</feature>
<accession>A0A2K9LKH3</accession>
<dbReference type="SUPFAM" id="SSF141868">
    <property type="entry name" value="EAL domain-like"/>
    <property type="match status" value="1"/>
</dbReference>
<sequence>MFIQIKELRSGLGRKFFLLVFLAALLPMLLFASFSYNYVGNALLQESRETLKKEARFYSTILYERLLLASSQLEAAVIQKEAATVGDPPLPGPFKRVSRVDWPDFERFSAHLSSRQQVAARERLEQGLRLLLSTDDGRALLLQQQPGAAAVLPLYMAELDVGYLLSDGEGRNPDLNYCVFGSEGESLYCSRSQLISASQFTELARQQGNRSNFQVDWYDGSALQQVSVRSVFLEKQFGTHQAWKLWVSHPHSNVFQALNVLQRALSLLVAVTVLLAALVSALQIRRILSPLRQLMDATHAVANRNFEINLSVPSQDELGELADAFNQMAHQIGKQFQMLTGLSIIDQLILSVPDLEQVAQSTLSTLQGLVTSDAAAVALRNPDDIDEMWLFSYSRLTGQYQLLQQRLSDDENHWLGVLASSHRASLSDAKYLNWLWPERRELLGGNSYLFPITAAGKNRGVLALGWEKSYKLSEQDRGLLRDFADRLAVAITAVRREKQLYRQAHFDGLTQLPNRQLLKDRLDQAVKHATKNNSAGAVLFVDLDKFQQVNDTDGHSLGDQILVRTAERLQVCVTLEDTVARQGGDEFVVVLNNIDSPMRATRVADKIITMLGSPFTIEGKKFFLNSSIGIAVFPSDGLDVESLLRKADTAMHRAKSDGGGQYRYFEEEMNRASQRRVTAEHRIRHALETDQVELRYQPQWFVQSNEFSVEALVRIRDSEAGLLLPAEFIDVAEDTGLILDIGEWVLREACAQMARWRLNQIGIKRVSVNVSGRQLERMDFVSVVQSAVNDAKLDFTDLELEVTESILIVDAESAARKLAQLSELGVTIAIDDFGTGYSSLSYLHRLPFDLVKIDQQFVSGIGENEASEAITRSVIDLARSFGKQVIAEGVETKAQLDHLRAMRCDAMQGFLLSRPLTAEKVTAFIKHSKPDVELK</sequence>
<dbReference type="PROSITE" id="PS50887">
    <property type="entry name" value="GGDEF"/>
    <property type="match status" value="1"/>
</dbReference>
<evidence type="ECO:0008006" key="6">
    <source>
        <dbReference type="Google" id="ProtNLM"/>
    </source>
</evidence>
<dbReference type="CDD" id="cd06225">
    <property type="entry name" value="HAMP"/>
    <property type="match status" value="1"/>
</dbReference>
<evidence type="ECO:0000259" key="2">
    <source>
        <dbReference type="PROSITE" id="PS50885"/>
    </source>
</evidence>
<dbReference type="Pfam" id="PF13185">
    <property type="entry name" value="GAF_2"/>
    <property type="match status" value="1"/>
</dbReference>
<feature type="domain" description="HAMP" evidence="2">
    <location>
        <begin position="285"/>
        <end position="337"/>
    </location>
</feature>
<dbReference type="InterPro" id="IPR029016">
    <property type="entry name" value="GAF-like_dom_sf"/>
</dbReference>
<dbReference type="Pfam" id="PF00990">
    <property type="entry name" value="GGDEF"/>
    <property type="match status" value="1"/>
</dbReference>
<dbReference type="InterPro" id="IPR000160">
    <property type="entry name" value="GGDEF_dom"/>
</dbReference>
<dbReference type="Pfam" id="PF00563">
    <property type="entry name" value="EAL"/>
    <property type="match status" value="1"/>
</dbReference>
<dbReference type="InterPro" id="IPR029787">
    <property type="entry name" value="Nucleotide_cyclase"/>
</dbReference>
<dbReference type="InterPro" id="IPR003018">
    <property type="entry name" value="GAF"/>
</dbReference>
<dbReference type="PROSITE" id="PS50883">
    <property type="entry name" value="EAL"/>
    <property type="match status" value="1"/>
</dbReference>
<dbReference type="Gene3D" id="3.30.70.270">
    <property type="match status" value="1"/>
</dbReference>
<protein>
    <recommendedName>
        <fullName evidence="6">GGDEF domain-containing protein</fullName>
    </recommendedName>
</protein>
<dbReference type="CDD" id="cd01949">
    <property type="entry name" value="GGDEF"/>
    <property type="match status" value="1"/>
</dbReference>
<keyword evidence="5" id="KW-1185">Reference proteome</keyword>
<dbReference type="PROSITE" id="PS50885">
    <property type="entry name" value="HAMP"/>
    <property type="match status" value="1"/>
</dbReference>
<dbReference type="Gene3D" id="3.30.450.40">
    <property type="match status" value="1"/>
</dbReference>
<evidence type="ECO:0000259" key="1">
    <source>
        <dbReference type="PROSITE" id="PS50883"/>
    </source>
</evidence>